<comment type="caution">
    <text evidence="1">The sequence shown here is derived from an EMBL/GenBank/DDBJ whole genome shotgun (WGS) entry which is preliminary data.</text>
</comment>
<gene>
    <name evidence="1" type="ORF">A3B14_03320</name>
</gene>
<dbReference type="AlphaFoldDB" id="A0A1G2U4M5"/>
<protein>
    <submittedName>
        <fullName evidence="1">Uncharacterized protein</fullName>
    </submittedName>
</protein>
<name>A0A1G2U4M5_9BACT</name>
<proteinExistence type="predicted"/>
<organism evidence="1 2">
    <name type="scientific">Candidatus Zambryskibacteria bacterium RIFCSPLOWO2_01_FULL_45_21</name>
    <dbReference type="NCBI Taxonomy" id="1802761"/>
    <lineage>
        <taxon>Bacteria</taxon>
        <taxon>Candidatus Zambryskiibacteriota</taxon>
    </lineage>
</organism>
<sequence>MEASAHGSEPSPAQKARALMDRLVSEEVTRMQNLVEFHRPVLEMVADLANFYRNQPSKLLSELDRIPIIISTSREPISIQGLRTRLLGL</sequence>
<evidence type="ECO:0000313" key="2">
    <source>
        <dbReference type="Proteomes" id="UP000176800"/>
    </source>
</evidence>
<accession>A0A1G2U4M5</accession>
<dbReference type="EMBL" id="MHWE01000006">
    <property type="protein sequence ID" value="OHB04441.1"/>
    <property type="molecule type" value="Genomic_DNA"/>
</dbReference>
<evidence type="ECO:0000313" key="1">
    <source>
        <dbReference type="EMBL" id="OHB04441.1"/>
    </source>
</evidence>
<dbReference type="Proteomes" id="UP000176800">
    <property type="component" value="Unassembled WGS sequence"/>
</dbReference>
<reference evidence="1 2" key="1">
    <citation type="journal article" date="2016" name="Nat. Commun.">
        <title>Thousands of microbial genomes shed light on interconnected biogeochemical processes in an aquifer system.</title>
        <authorList>
            <person name="Anantharaman K."/>
            <person name="Brown C.T."/>
            <person name="Hug L.A."/>
            <person name="Sharon I."/>
            <person name="Castelle C.J."/>
            <person name="Probst A.J."/>
            <person name="Thomas B.C."/>
            <person name="Singh A."/>
            <person name="Wilkins M.J."/>
            <person name="Karaoz U."/>
            <person name="Brodie E.L."/>
            <person name="Williams K.H."/>
            <person name="Hubbard S.S."/>
            <person name="Banfield J.F."/>
        </authorList>
    </citation>
    <scope>NUCLEOTIDE SEQUENCE [LARGE SCALE GENOMIC DNA]</scope>
</reference>